<accession>A0A2N0TSF8</accession>
<protein>
    <submittedName>
        <fullName evidence="1">Uncharacterized protein</fullName>
    </submittedName>
</protein>
<proteinExistence type="predicted"/>
<evidence type="ECO:0000313" key="2">
    <source>
        <dbReference type="Proteomes" id="UP000232673"/>
    </source>
</evidence>
<dbReference type="EMBL" id="LKTS01000034">
    <property type="protein sequence ID" value="PKD17673.1"/>
    <property type="molecule type" value="Genomic_DNA"/>
</dbReference>
<comment type="caution">
    <text evidence="1">The sequence shown here is derived from an EMBL/GenBank/DDBJ whole genome shotgun (WGS) entry which is preliminary data.</text>
</comment>
<name>A0A2N0TSF8_9FLAO</name>
<gene>
    <name evidence="1" type="ORF">APR41_05545</name>
</gene>
<dbReference type="AlphaFoldDB" id="A0A2N0TSF8"/>
<reference evidence="1 2" key="1">
    <citation type="submission" date="2015-10" db="EMBL/GenBank/DDBJ databases">
        <title>Draft genome sequence of Salegentibacter salinarum KCTC 12975.</title>
        <authorList>
            <person name="Lin W."/>
            <person name="Zheng Q."/>
        </authorList>
    </citation>
    <scope>NUCLEOTIDE SEQUENCE [LARGE SCALE GENOMIC DNA]</scope>
    <source>
        <strain evidence="1 2">KCTC 12975</strain>
    </source>
</reference>
<evidence type="ECO:0000313" key="1">
    <source>
        <dbReference type="EMBL" id="PKD17673.1"/>
    </source>
</evidence>
<sequence length="78" mass="8993">MHLAAIAYNLKKYLKFRTKKVKSGAVALQNFQSSSSFIISTRFLTFQTMSRLLFSQPEISAKNQDLFKKPQMVLKISF</sequence>
<dbReference type="Proteomes" id="UP000232673">
    <property type="component" value="Unassembled WGS sequence"/>
</dbReference>
<keyword evidence="2" id="KW-1185">Reference proteome</keyword>
<organism evidence="1 2">
    <name type="scientific">Salegentibacter salinarum</name>
    <dbReference type="NCBI Taxonomy" id="447422"/>
    <lineage>
        <taxon>Bacteria</taxon>
        <taxon>Pseudomonadati</taxon>
        <taxon>Bacteroidota</taxon>
        <taxon>Flavobacteriia</taxon>
        <taxon>Flavobacteriales</taxon>
        <taxon>Flavobacteriaceae</taxon>
        <taxon>Salegentibacter</taxon>
    </lineage>
</organism>